<dbReference type="Proteomes" id="UP001211866">
    <property type="component" value="Chromosome"/>
</dbReference>
<evidence type="ECO:0000259" key="2">
    <source>
        <dbReference type="PROSITE" id="PS50983"/>
    </source>
</evidence>
<dbReference type="PROSITE" id="PS50983">
    <property type="entry name" value="FE_B12_PBP"/>
    <property type="match status" value="1"/>
</dbReference>
<dbReference type="Pfam" id="PF01497">
    <property type="entry name" value="Peripla_BP_2"/>
    <property type="match status" value="1"/>
</dbReference>
<evidence type="ECO:0000256" key="1">
    <source>
        <dbReference type="SAM" id="MobiDB-lite"/>
    </source>
</evidence>
<dbReference type="SUPFAM" id="SSF53807">
    <property type="entry name" value="Helical backbone' metal receptor"/>
    <property type="match status" value="1"/>
</dbReference>
<dbReference type="Gene3D" id="3.40.50.1980">
    <property type="entry name" value="Nitrogenase molybdenum iron protein domain"/>
    <property type="match status" value="2"/>
</dbReference>
<reference evidence="3 4" key="1">
    <citation type="submission" date="2022-05" db="EMBL/GenBank/DDBJ databases">
        <title>Complete sequence of strain NY11312.</title>
        <authorList>
            <person name="Zhou D."/>
        </authorList>
    </citation>
    <scope>NUCLEOTIDE SEQUENCE [LARGE SCALE GENOMIC DNA]</scope>
    <source>
        <strain evidence="3 4">NY11312</strain>
    </source>
</reference>
<name>A0ABY7N2Z9_ALCFA</name>
<dbReference type="PANTHER" id="PTHR30535">
    <property type="entry name" value="VITAMIN B12-BINDING PROTEIN"/>
    <property type="match status" value="1"/>
</dbReference>
<feature type="domain" description="Fe/B12 periplasmic-binding" evidence="2">
    <location>
        <begin position="106"/>
        <end position="354"/>
    </location>
</feature>
<dbReference type="InterPro" id="IPR050902">
    <property type="entry name" value="ABC_Transporter_SBP"/>
</dbReference>
<keyword evidence="4" id="KW-1185">Reference proteome</keyword>
<dbReference type="PANTHER" id="PTHR30535:SF34">
    <property type="entry name" value="MOLYBDATE-BINDING PROTEIN MOLA"/>
    <property type="match status" value="1"/>
</dbReference>
<gene>
    <name evidence="3" type="ORF">M2J83_18315</name>
</gene>
<dbReference type="EMBL" id="CP096916">
    <property type="protein sequence ID" value="WBM37728.1"/>
    <property type="molecule type" value="Genomic_DNA"/>
</dbReference>
<evidence type="ECO:0000313" key="4">
    <source>
        <dbReference type="Proteomes" id="UP001211866"/>
    </source>
</evidence>
<evidence type="ECO:0000313" key="3">
    <source>
        <dbReference type="EMBL" id="WBM37728.1"/>
    </source>
</evidence>
<feature type="region of interest" description="Disordered" evidence="1">
    <location>
        <begin position="51"/>
        <end position="83"/>
    </location>
</feature>
<dbReference type="InterPro" id="IPR002491">
    <property type="entry name" value="ABC_transptr_periplasmic_BD"/>
</dbReference>
<organism evidence="3 4">
    <name type="scientific">Alcaligenes faecalis</name>
    <dbReference type="NCBI Taxonomy" id="511"/>
    <lineage>
        <taxon>Bacteria</taxon>
        <taxon>Pseudomonadati</taxon>
        <taxon>Pseudomonadota</taxon>
        <taxon>Betaproteobacteria</taxon>
        <taxon>Burkholderiales</taxon>
        <taxon>Alcaligenaceae</taxon>
        <taxon>Alcaligenes</taxon>
    </lineage>
</organism>
<proteinExistence type="predicted"/>
<accession>A0ABY7N2Z9</accession>
<sequence>MMPSLPATYRLQHPARSVWSGLGLWGLHSLCVLLLGLPILTQAQEQDSLQSQAQIQAQPETQTQTQTQTSTEQSTQEVQSQQQDKTVQKAAAEQEAQSAQTVAPARAISLAPHITEILFAAGAQEHLIAVDSSSDYPPAAKDLPRIGDALRVNPERLLELKPDQVWAWQANQIGPELRRQLQQTHINLIFAAPEKLDDIPAFVRLAGDSLNTAEVAVPMAALLDNQIAALRQNSRLGETVSVFLEIGSEPLYTLARDPLIQDVLTTCKAQNIYARHAAVAPTISLEDVLHKRPQVVIMAYRDPAQLRARHLFWEKHLGLSPHALLNLNPDALYRPGPRLIEATRELCEQLDRYRNLAL</sequence>
<protein>
    <submittedName>
        <fullName evidence="3">ABC transporter substrate-binding protein</fullName>
    </submittedName>
</protein>